<protein>
    <submittedName>
        <fullName evidence="13">Cytochrome bd-type quinol oxidase, subunit 2</fullName>
    </submittedName>
</protein>
<dbReference type="NCBIfam" id="TIGR00203">
    <property type="entry name" value="cydB"/>
    <property type="match status" value="1"/>
</dbReference>
<evidence type="ECO:0000256" key="9">
    <source>
        <dbReference type="ARBA" id="ARBA00022989"/>
    </source>
</evidence>
<comment type="caution">
    <text evidence="13">The sequence shown here is derived from an EMBL/GenBank/DDBJ whole genome shotgun (WGS) entry which is preliminary data.</text>
</comment>
<keyword evidence="8" id="KW-0249">Electron transport</keyword>
<proteinExistence type="inferred from homology"/>
<dbReference type="PANTHER" id="PTHR43141:SF5">
    <property type="entry name" value="CYTOCHROME BD-I UBIQUINOL OXIDASE SUBUNIT 2"/>
    <property type="match status" value="1"/>
</dbReference>
<dbReference type="AlphaFoldDB" id="A0A0R1NAL0"/>
<evidence type="ECO:0000256" key="11">
    <source>
        <dbReference type="ARBA" id="ARBA00023136"/>
    </source>
</evidence>
<feature type="transmembrane region" description="Helical" evidence="12">
    <location>
        <begin position="300"/>
        <end position="320"/>
    </location>
</feature>
<keyword evidence="11 12" id="KW-0472">Membrane</keyword>
<evidence type="ECO:0000256" key="12">
    <source>
        <dbReference type="SAM" id="Phobius"/>
    </source>
</evidence>
<dbReference type="PANTHER" id="PTHR43141">
    <property type="entry name" value="CYTOCHROME BD2 SUBUNIT II"/>
    <property type="match status" value="1"/>
</dbReference>
<keyword evidence="6 12" id="KW-0812">Transmembrane</keyword>
<keyword evidence="5" id="KW-0349">Heme</keyword>
<feature type="transmembrane region" description="Helical" evidence="12">
    <location>
        <begin position="160"/>
        <end position="181"/>
    </location>
</feature>
<dbReference type="PATRIC" id="fig|1423792.3.peg.1278"/>
<evidence type="ECO:0000256" key="7">
    <source>
        <dbReference type="ARBA" id="ARBA00022723"/>
    </source>
</evidence>
<feature type="transmembrane region" description="Helical" evidence="12">
    <location>
        <begin position="227"/>
        <end position="247"/>
    </location>
</feature>
<dbReference type="RefSeq" id="WP_057817993.1">
    <property type="nucleotide sequence ID" value="NZ_AZEC01000002.1"/>
</dbReference>
<evidence type="ECO:0000256" key="5">
    <source>
        <dbReference type="ARBA" id="ARBA00022617"/>
    </source>
</evidence>
<dbReference type="GO" id="GO:0009055">
    <property type="term" value="F:electron transfer activity"/>
    <property type="evidence" value="ECO:0007669"/>
    <property type="project" value="TreeGrafter"/>
</dbReference>
<keyword evidence="3" id="KW-0813">Transport</keyword>
<comment type="similarity">
    <text evidence="2">Belongs to the cytochrome ubiquinol oxidase subunit 2 family.</text>
</comment>
<keyword evidence="7" id="KW-0479">Metal-binding</keyword>
<keyword evidence="9 12" id="KW-1133">Transmembrane helix</keyword>
<feature type="transmembrane region" description="Helical" evidence="12">
    <location>
        <begin position="83"/>
        <end position="103"/>
    </location>
</feature>
<evidence type="ECO:0000313" key="13">
    <source>
        <dbReference type="EMBL" id="KRL14099.1"/>
    </source>
</evidence>
<reference evidence="13 14" key="1">
    <citation type="journal article" date="2015" name="Genome Announc.">
        <title>Expanding the biotechnology potential of lactobacilli through comparative genomics of 213 strains and associated genera.</title>
        <authorList>
            <person name="Sun Z."/>
            <person name="Harris H.M."/>
            <person name="McCann A."/>
            <person name="Guo C."/>
            <person name="Argimon S."/>
            <person name="Zhang W."/>
            <person name="Yang X."/>
            <person name="Jeffery I.B."/>
            <person name="Cooney J.C."/>
            <person name="Kagawa T.F."/>
            <person name="Liu W."/>
            <person name="Song Y."/>
            <person name="Salvetti E."/>
            <person name="Wrobel A."/>
            <person name="Rasinkangas P."/>
            <person name="Parkhill J."/>
            <person name="Rea M.C."/>
            <person name="O'Sullivan O."/>
            <person name="Ritari J."/>
            <person name="Douillard F.P."/>
            <person name="Paul Ross R."/>
            <person name="Yang R."/>
            <person name="Briner A.E."/>
            <person name="Felis G.E."/>
            <person name="de Vos W.M."/>
            <person name="Barrangou R."/>
            <person name="Klaenhammer T.R."/>
            <person name="Caufield P.W."/>
            <person name="Cui Y."/>
            <person name="Zhang H."/>
            <person name="O'Toole P.W."/>
        </authorList>
    </citation>
    <scope>NUCLEOTIDE SEQUENCE [LARGE SCALE GENOMIC DNA]</scope>
    <source>
        <strain evidence="13 14">DSM 12744</strain>
    </source>
</reference>
<dbReference type="STRING" id="1423792.FD09_GL001259"/>
<dbReference type="GO" id="GO:0016682">
    <property type="term" value="F:oxidoreductase activity, acting on diphenols and related substances as donors, oxygen as acceptor"/>
    <property type="evidence" value="ECO:0007669"/>
    <property type="project" value="TreeGrafter"/>
</dbReference>
<keyword evidence="4" id="KW-1003">Cell membrane</keyword>
<evidence type="ECO:0000256" key="10">
    <source>
        <dbReference type="ARBA" id="ARBA00023004"/>
    </source>
</evidence>
<dbReference type="GO" id="GO:0046872">
    <property type="term" value="F:metal ion binding"/>
    <property type="evidence" value="ECO:0007669"/>
    <property type="project" value="UniProtKB-KW"/>
</dbReference>
<dbReference type="InterPro" id="IPR003317">
    <property type="entry name" value="Cyt-d_oxidase_su2"/>
</dbReference>
<feature type="transmembrane region" description="Helical" evidence="12">
    <location>
        <begin position="202"/>
        <end position="221"/>
    </location>
</feature>
<evidence type="ECO:0000256" key="3">
    <source>
        <dbReference type="ARBA" id="ARBA00022448"/>
    </source>
</evidence>
<dbReference type="OrthoDB" id="9776710at2"/>
<dbReference type="GO" id="GO:0070069">
    <property type="term" value="C:cytochrome complex"/>
    <property type="evidence" value="ECO:0007669"/>
    <property type="project" value="TreeGrafter"/>
</dbReference>
<evidence type="ECO:0000256" key="6">
    <source>
        <dbReference type="ARBA" id="ARBA00022692"/>
    </source>
</evidence>
<organism evidence="13 14">
    <name type="scientific">Schleiferilactobacillus perolens DSM 12744</name>
    <dbReference type="NCBI Taxonomy" id="1423792"/>
    <lineage>
        <taxon>Bacteria</taxon>
        <taxon>Bacillati</taxon>
        <taxon>Bacillota</taxon>
        <taxon>Bacilli</taxon>
        <taxon>Lactobacillales</taxon>
        <taxon>Lactobacillaceae</taxon>
        <taxon>Schleiferilactobacillus</taxon>
    </lineage>
</organism>
<gene>
    <name evidence="13" type="ORF">FD09_GL001259</name>
</gene>
<feature type="transmembrane region" description="Helical" evidence="12">
    <location>
        <begin position="254"/>
        <end position="280"/>
    </location>
</feature>
<evidence type="ECO:0000256" key="4">
    <source>
        <dbReference type="ARBA" id="ARBA00022475"/>
    </source>
</evidence>
<name>A0A0R1NAL0_9LACO</name>
<dbReference type="Pfam" id="PF02322">
    <property type="entry name" value="Cyt_bd_oxida_II"/>
    <property type="match status" value="1"/>
</dbReference>
<accession>A0A0R1NAL0</accession>
<evidence type="ECO:0000256" key="1">
    <source>
        <dbReference type="ARBA" id="ARBA00004651"/>
    </source>
</evidence>
<dbReference type="GO" id="GO:0019646">
    <property type="term" value="P:aerobic electron transport chain"/>
    <property type="evidence" value="ECO:0007669"/>
    <property type="project" value="TreeGrafter"/>
</dbReference>
<feature type="transmembrane region" description="Helical" evidence="12">
    <location>
        <begin position="115"/>
        <end position="140"/>
    </location>
</feature>
<evidence type="ECO:0000256" key="8">
    <source>
        <dbReference type="ARBA" id="ARBA00022982"/>
    </source>
</evidence>
<feature type="transmembrane region" description="Helical" evidence="12">
    <location>
        <begin position="6"/>
        <end position="37"/>
    </location>
</feature>
<dbReference type="EMBL" id="AZEC01000002">
    <property type="protein sequence ID" value="KRL14099.1"/>
    <property type="molecule type" value="Genomic_DNA"/>
</dbReference>
<comment type="subcellular location">
    <subcellularLocation>
        <location evidence="1">Cell membrane</location>
        <topology evidence="1">Multi-pass membrane protein</topology>
    </subcellularLocation>
</comment>
<dbReference type="Proteomes" id="UP000051330">
    <property type="component" value="Unassembled WGS sequence"/>
</dbReference>
<evidence type="ECO:0000256" key="2">
    <source>
        <dbReference type="ARBA" id="ARBA00007543"/>
    </source>
</evidence>
<keyword evidence="14" id="KW-1185">Reference proteome</keyword>
<keyword evidence="10" id="KW-0408">Iron</keyword>
<dbReference type="GO" id="GO:0005886">
    <property type="term" value="C:plasma membrane"/>
    <property type="evidence" value="ECO:0007669"/>
    <property type="project" value="UniProtKB-SubCell"/>
</dbReference>
<dbReference type="PIRSF" id="PIRSF000267">
    <property type="entry name" value="Cyt_oxidse_sub2"/>
    <property type="match status" value="1"/>
</dbReference>
<evidence type="ECO:0000313" key="14">
    <source>
        <dbReference type="Proteomes" id="UP000051330"/>
    </source>
</evidence>
<sequence length="341" mass="38054">MSILQLLWYGVIALLFAIFLFLDGFDFGVGMATRLIAKTPAERSLYMRAIGPHWDGNEVWLITAGGAMFASFPLWYASLFSGYYILLFLTLVALILRGVSFEFASHAQTPKELNVWQWANFCGSLLAPFFLGMMLTSLIQGVPMDAQGNIWANFWQVCNWLSIVGGIATVYFSFLHGLHFLSLKLPADDSRRMLHVSSKVYWIAYPALIVFVLLAFFQTDFYRARPISTWLITVVILLATVAGHWAATHVRGGIAFIATGITLAGVIAFIFNGLFPRVLIATNPKYSMLIKDAAASPKTLSIMTIVLVCLLPVVLIYLIWSYYIQRKRLSAQDISTGESGY</sequence>